<keyword evidence="1" id="KW-1133">Transmembrane helix</keyword>
<accession>A0AB35USI7</accession>
<feature type="transmembrane region" description="Helical" evidence="1">
    <location>
        <begin position="193"/>
        <end position="218"/>
    </location>
</feature>
<dbReference type="Pfam" id="PF03613">
    <property type="entry name" value="EIID-AGA"/>
    <property type="match status" value="1"/>
</dbReference>
<dbReference type="PROSITE" id="PS51108">
    <property type="entry name" value="PTS_EIID"/>
    <property type="match status" value="1"/>
</dbReference>
<dbReference type="AlphaFoldDB" id="A0AB35USI7"/>
<proteinExistence type="predicted"/>
<feature type="transmembrane region" description="Helical" evidence="1">
    <location>
        <begin position="230"/>
        <end position="248"/>
    </location>
</feature>
<keyword evidence="1" id="KW-0812">Transmembrane</keyword>
<gene>
    <name evidence="2" type="ORF">MQE39_16560</name>
</gene>
<dbReference type="InterPro" id="IPR050303">
    <property type="entry name" value="GatZ_KbaZ_carbometab"/>
</dbReference>
<dbReference type="EMBL" id="JALDAW010000023">
    <property type="protein sequence ID" value="MDY5169730.1"/>
    <property type="molecule type" value="Genomic_DNA"/>
</dbReference>
<evidence type="ECO:0000313" key="3">
    <source>
        <dbReference type="Proteomes" id="UP001276902"/>
    </source>
</evidence>
<dbReference type="GO" id="GO:0005886">
    <property type="term" value="C:plasma membrane"/>
    <property type="evidence" value="ECO:0007669"/>
    <property type="project" value="TreeGrafter"/>
</dbReference>
<feature type="transmembrane region" description="Helical" evidence="1">
    <location>
        <begin position="139"/>
        <end position="158"/>
    </location>
</feature>
<evidence type="ECO:0000313" key="2">
    <source>
        <dbReference type="EMBL" id="MDY5169730.1"/>
    </source>
</evidence>
<dbReference type="InterPro" id="IPR004704">
    <property type="entry name" value="PTS_IID_man"/>
</dbReference>
<name>A0AB35USI7_9FIRM</name>
<keyword evidence="1" id="KW-0472">Membrane</keyword>
<organism evidence="2 3">
    <name type="scientific">Dielma fastidiosa</name>
    <dbReference type="NCBI Taxonomy" id="1034346"/>
    <lineage>
        <taxon>Bacteria</taxon>
        <taxon>Bacillati</taxon>
        <taxon>Bacillota</taxon>
        <taxon>Erysipelotrichia</taxon>
        <taxon>Erysipelotrichales</taxon>
        <taxon>Erysipelotrichaceae</taxon>
        <taxon>Dielma</taxon>
    </lineage>
</organism>
<feature type="transmembrane region" description="Helical" evidence="1">
    <location>
        <begin position="255"/>
        <end position="273"/>
    </location>
</feature>
<sequence>MTMTSNTVITEKKITRKELKQVFVRSIAYNSSFNYARQLNLGWAWSMMPVLRKLYGDDKEAMSEALKRHLVFNNITPFICTLLMSITAALEEKNATVDGFNAESINEVKVGLMGPLSAIGDSIFFGCIRVIGSSIGASLALQGNILGPILYLLIFNIPNFAARYWLVFKGYELGSSFLTSVQESGILDRIFKGAGILGLMVIGAMVATNVSVPLAIMFDESTSLVATLDTIMPNLLPLLFTGFVYWLLKKEMKPISIIALMIVFGLAGAFIGIF</sequence>
<protein>
    <submittedName>
        <fullName evidence="2">PTS system mannose/fructose/sorbose family transporter subunit IID</fullName>
    </submittedName>
</protein>
<dbReference type="PANTHER" id="PTHR32502">
    <property type="entry name" value="N-ACETYLGALACTOSAMINE PERMEASE II COMPONENT-RELATED"/>
    <property type="match status" value="1"/>
</dbReference>
<dbReference type="Proteomes" id="UP001276902">
    <property type="component" value="Unassembled WGS sequence"/>
</dbReference>
<evidence type="ECO:0000256" key="1">
    <source>
        <dbReference type="SAM" id="Phobius"/>
    </source>
</evidence>
<dbReference type="GO" id="GO:0009401">
    <property type="term" value="P:phosphoenolpyruvate-dependent sugar phosphotransferase system"/>
    <property type="evidence" value="ECO:0007669"/>
    <property type="project" value="InterPro"/>
</dbReference>
<feature type="transmembrane region" description="Helical" evidence="1">
    <location>
        <begin position="70"/>
        <end position="90"/>
    </location>
</feature>
<reference evidence="2" key="1">
    <citation type="submission" date="2022-03" db="EMBL/GenBank/DDBJ databases">
        <title>First case of bacteraemia caused by Dielma fastidiosa in a patient hospitalised with diverticulitis.</title>
        <authorList>
            <person name="Forman-Ankjaer B."/>
            <person name="Hvid-Jensen F."/>
            <person name="Kobel C.M."/>
            <person name="Greve T."/>
        </authorList>
    </citation>
    <scope>NUCLEOTIDE SEQUENCE</scope>
    <source>
        <strain evidence="2">AUH_DF_2021</strain>
    </source>
</reference>
<dbReference type="PANTHER" id="PTHR32502:SF23">
    <property type="entry name" value="TRANSPORT PROTEIN, PTS SYSTEM"/>
    <property type="match status" value="1"/>
</dbReference>
<comment type="caution">
    <text evidence="2">The sequence shown here is derived from an EMBL/GenBank/DDBJ whole genome shotgun (WGS) entry which is preliminary data.</text>
</comment>